<protein>
    <submittedName>
        <fullName evidence="1">Unannotated protein</fullName>
    </submittedName>
</protein>
<proteinExistence type="predicted"/>
<organism evidence="1">
    <name type="scientific">freshwater metagenome</name>
    <dbReference type="NCBI Taxonomy" id="449393"/>
    <lineage>
        <taxon>unclassified sequences</taxon>
        <taxon>metagenomes</taxon>
        <taxon>ecological metagenomes</taxon>
    </lineage>
</organism>
<reference evidence="1" key="1">
    <citation type="submission" date="2020-05" db="EMBL/GenBank/DDBJ databases">
        <authorList>
            <person name="Chiriac C."/>
            <person name="Salcher M."/>
            <person name="Ghai R."/>
            <person name="Kavagutti S V."/>
        </authorList>
    </citation>
    <scope>NUCLEOTIDE SEQUENCE</scope>
</reference>
<sequence length="94" mass="9903">MAAITARSTVKSNWLINLAARIIRSGSSLNESSGLPGVLINLFCRSDTPLNKSIKVGFSVVNSNAIALIVKSRRAKSASMLSPNSTTGLRESAL</sequence>
<gene>
    <name evidence="1" type="ORF">UFOPK2715_00753</name>
</gene>
<evidence type="ECO:0000313" key="1">
    <source>
        <dbReference type="EMBL" id="CAB4725612.1"/>
    </source>
</evidence>
<dbReference type="EMBL" id="CAEZYN010000072">
    <property type="protein sequence ID" value="CAB4725612.1"/>
    <property type="molecule type" value="Genomic_DNA"/>
</dbReference>
<name>A0A6J6RSZ4_9ZZZZ</name>
<dbReference type="AlphaFoldDB" id="A0A6J6RSZ4"/>
<accession>A0A6J6RSZ4</accession>